<name>A0A5D2E6Z3_GOSDA</name>
<accession>A0A5D2E6Z3</accession>
<protein>
    <submittedName>
        <fullName evidence="1">Uncharacterized protein</fullName>
    </submittedName>
</protein>
<dbReference type="AlphaFoldDB" id="A0A5D2E6Z3"/>
<dbReference type="EMBL" id="CM017699">
    <property type="protein sequence ID" value="TYG88997.1"/>
    <property type="molecule type" value="Genomic_DNA"/>
</dbReference>
<sequence>MPAVRLLFSLRSPLCFDFDKAKGIHGICPFCRYKGRGVADAVELFVAATVEASRSFNLFGPCELTLKSSCWGLEAIAARGKFRNP</sequence>
<organism evidence="1 2">
    <name type="scientific">Gossypium darwinii</name>
    <name type="common">Darwin's cotton</name>
    <name type="synonym">Gossypium barbadense var. darwinii</name>
    <dbReference type="NCBI Taxonomy" id="34276"/>
    <lineage>
        <taxon>Eukaryota</taxon>
        <taxon>Viridiplantae</taxon>
        <taxon>Streptophyta</taxon>
        <taxon>Embryophyta</taxon>
        <taxon>Tracheophyta</taxon>
        <taxon>Spermatophyta</taxon>
        <taxon>Magnoliopsida</taxon>
        <taxon>eudicotyledons</taxon>
        <taxon>Gunneridae</taxon>
        <taxon>Pentapetalae</taxon>
        <taxon>rosids</taxon>
        <taxon>malvids</taxon>
        <taxon>Malvales</taxon>
        <taxon>Malvaceae</taxon>
        <taxon>Malvoideae</taxon>
        <taxon>Gossypium</taxon>
    </lineage>
</organism>
<evidence type="ECO:0000313" key="1">
    <source>
        <dbReference type="EMBL" id="TYG88997.1"/>
    </source>
</evidence>
<dbReference type="Proteomes" id="UP000323506">
    <property type="component" value="Chromosome A12"/>
</dbReference>
<proteinExistence type="predicted"/>
<evidence type="ECO:0000313" key="2">
    <source>
        <dbReference type="Proteomes" id="UP000323506"/>
    </source>
</evidence>
<reference evidence="1 2" key="1">
    <citation type="submission" date="2019-06" db="EMBL/GenBank/DDBJ databases">
        <title>WGS assembly of Gossypium darwinii.</title>
        <authorList>
            <person name="Chen Z.J."/>
            <person name="Sreedasyam A."/>
            <person name="Ando A."/>
            <person name="Song Q."/>
            <person name="De L."/>
            <person name="Hulse-Kemp A."/>
            <person name="Ding M."/>
            <person name="Ye W."/>
            <person name="Kirkbride R."/>
            <person name="Jenkins J."/>
            <person name="Plott C."/>
            <person name="Lovell J."/>
            <person name="Lin Y.-M."/>
            <person name="Vaughn R."/>
            <person name="Liu B."/>
            <person name="Li W."/>
            <person name="Simpson S."/>
            <person name="Scheffler B."/>
            <person name="Saski C."/>
            <person name="Grover C."/>
            <person name="Hu G."/>
            <person name="Conover J."/>
            <person name="Carlson J."/>
            <person name="Shu S."/>
            <person name="Boston L."/>
            <person name="Williams M."/>
            <person name="Peterson D."/>
            <person name="Mcgee K."/>
            <person name="Jones D."/>
            <person name="Wendel J."/>
            <person name="Stelly D."/>
            <person name="Grimwood J."/>
            <person name="Schmutz J."/>
        </authorList>
    </citation>
    <scope>NUCLEOTIDE SEQUENCE [LARGE SCALE GENOMIC DNA]</scope>
    <source>
        <strain evidence="1">1808015.09</strain>
    </source>
</reference>
<keyword evidence="2" id="KW-1185">Reference proteome</keyword>
<gene>
    <name evidence="1" type="ORF">ES288_A12G065800v1</name>
</gene>